<geneLocation type="plasmid" evidence="1 2">
    <name>unnamed1</name>
</geneLocation>
<dbReference type="RefSeq" id="WP_269562080.1">
    <property type="nucleotide sequence ID" value="NZ_CP114768.1"/>
</dbReference>
<dbReference type="Proteomes" id="UP001211005">
    <property type="component" value="Plasmid unnamed1"/>
</dbReference>
<protein>
    <submittedName>
        <fullName evidence="1">Uncharacterized protein</fullName>
    </submittedName>
</protein>
<evidence type="ECO:0000313" key="1">
    <source>
        <dbReference type="EMBL" id="WBA44048.1"/>
    </source>
</evidence>
<dbReference type="EMBL" id="CP114768">
    <property type="protein sequence ID" value="WBA44048.1"/>
    <property type="molecule type" value="Genomic_DNA"/>
</dbReference>
<organism evidence="1 2">
    <name type="scientific">Hymenobacter canadensis</name>
    <dbReference type="NCBI Taxonomy" id="2999067"/>
    <lineage>
        <taxon>Bacteria</taxon>
        <taxon>Pseudomonadati</taxon>
        <taxon>Bacteroidota</taxon>
        <taxon>Cytophagia</taxon>
        <taxon>Cytophagales</taxon>
        <taxon>Hymenobacteraceae</taxon>
        <taxon>Hymenobacter</taxon>
    </lineage>
</organism>
<reference evidence="1 2" key="1">
    <citation type="submission" date="2022-12" db="EMBL/GenBank/DDBJ databases">
        <title>Hymenobacter canadensis sp. nov. isolated from lake water of the Cambridge Bay, Canada.</title>
        <authorList>
            <person name="Kim W.H."/>
            <person name="Lee Y.M."/>
        </authorList>
    </citation>
    <scope>NUCLEOTIDE SEQUENCE [LARGE SCALE GENOMIC DNA]</scope>
    <source>
        <strain evidence="1 2">PAMC 29467</strain>
        <plasmid evidence="1 2">unnamed1</plasmid>
    </source>
</reference>
<accession>A0ABY7LYM0</accession>
<proteinExistence type="predicted"/>
<sequence>MSNQFKHDAVGSVQSQYNPVAVLKPDVRRVVNAQFIKPILDAFFAGKGGIENFHELDHDKLLTEIEFNDGKWNFVKEYIYKELAESISKSEDRKVLFKPRYLICFDEDLANYKTDSSKYPYKLIFGLENKQEGNIKYGVVRLGEAIMLYYIFIDFQEVIRFIKTIPRGLYTPNKSLKPITTEYENRINLINGLIIEKQLELSLTNKLSHKTTIGDEISRLENLKTRTLEGGKGKLRVNLTWSTTDDLDLHVFTPSGEISYSNNSIEHEGVIGQLDVDKNAGNELVSNPQENISFDAIPIGKHLVVVKLFKVRDSNSVPFILTITTELEGGKILNGIVAGEKSKREVSFEFQEDRLFIGELS</sequence>
<keyword evidence="1" id="KW-0614">Plasmid</keyword>
<gene>
    <name evidence="1" type="ORF">O3303_21030</name>
</gene>
<name>A0ABY7LYM0_9BACT</name>
<evidence type="ECO:0000313" key="2">
    <source>
        <dbReference type="Proteomes" id="UP001211005"/>
    </source>
</evidence>
<keyword evidence="2" id="KW-1185">Reference proteome</keyword>